<organism evidence="1 2">
    <name type="scientific">Paramecium octaurelia</name>
    <dbReference type="NCBI Taxonomy" id="43137"/>
    <lineage>
        <taxon>Eukaryota</taxon>
        <taxon>Sar</taxon>
        <taxon>Alveolata</taxon>
        <taxon>Ciliophora</taxon>
        <taxon>Intramacronucleata</taxon>
        <taxon>Oligohymenophorea</taxon>
        <taxon>Peniculida</taxon>
        <taxon>Parameciidae</taxon>
        <taxon>Paramecium</taxon>
    </lineage>
</organism>
<evidence type="ECO:0000313" key="2">
    <source>
        <dbReference type="Proteomes" id="UP000683925"/>
    </source>
</evidence>
<dbReference type="EMBL" id="CAJJDP010000009">
    <property type="protein sequence ID" value="CAD8138723.1"/>
    <property type="molecule type" value="Genomic_DNA"/>
</dbReference>
<gene>
    <name evidence="1" type="ORF">POCTA_138.1.T0100036</name>
</gene>
<dbReference type="Proteomes" id="UP000683925">
    <property type="component" value="Unassembled WGS sequence"/>
</dbReference>
<comment type="caution">
    <text evidence="1">The sequence shown here is derived from an EMBL/GenBank/DDBJ whole genome shotgun (WGS) entry which is preliminary data.</text>
</comment>
<reference evidence="1" key="1">
    <citation type="submission" date="2021-01" db="EMBL/GenBank/DDBJ databases">
        <authorList>
            <consortium name="Genoscope - CEA"/>
            <person name="William W."/>
        </authorList>
    </citation>
    <scope>NUCLEOTIDE SEQUENCE</scope>
</reference>
<evidence type="ECO:0000313" key="1">
    <source>
        <dbReference type="EMBL" id="CAD8138723.1"/>
    </source>
</evidence>
<keyword evidence="2" id="KW-1185">Reference proteome</keyword>
<name>A0A8S1SET7_PAROT</name>
<proteinExistence type="predicted"/>
<protein>
    <submittedName>
        <fullName evidence="1">Uncharacterized protein</fullName>
    </submittedName>
</protein>
<dbReference type="AlphaFoldDB" id="A0A8S1SET7"/>
<accession>A0A8S1SET7</accession>
<sequence length="47" mass="5613">MSQVVLVYIIRRIRKRHNKYSICCLRIILVISKRNLLNEALINDSNE</sequence>